<comment type="caution">
    <text evidence="1">The sequence shown here is derived from an EMBL/GenBank/DDBJ whole genome shotgun (WGS) entry which is preliminary data.</text>
</comment>
<evidence type="ECO:0000313" key="2">
    <source>
        <dbReference type="Proteomes" id="UP000192448"/>
    </source>
</evidence>
<gene>
    <name evidence="1" type="ORF">BST13_33680</name>
</gene>
<dbReference type="AlphaFoldDB" id="A0A1X0A4J4"/>
<dbReference type="EMBL" id="MVHF01000055">
    <property type="protein sequence ID" value="ORA24922.1"/>
    <property type="molecule type" value="Genomic_DNA"/>
</dbReference>
<organism evidence="1 2">
    <name type="scientific">Mycobacterium aquaticum</name>
    <dbReference type="NCBI Taxonomy" id="1927124"/>
    <lineage>
        <taxon>Bacteria</taxon>
        <taxon>Bacillati</taxon>
        <taxon>Actinomycetota</taxon>
        <taxon>Actinomycetes</taxon>
        <taxon>Mycobacteriales</taxon>
        <taxon>Mycobacteriaceae</taxon>
        <taxon>Mycobacterium</taxon>
    </lineage>
</organism>
<sequence>MTRPPACEYGPSGWCSNGSHDKCAHRVGGPMERGSWQPECYLTIPPKRGHRGTEPIPADGLDNALVIPGRGVAVIRPSHVWHCPCECHTAGPPIGAQLNLFEEVLT</sequence>
<dbReference type="Proteomes" id="UP000192448">
    <property type="component" value="Unassembled WGS sequence"/>
</dbReference>
<dbReference type="OrthoDB" id="4724445at2"/>
<evidence type="ECO:0000313" key="1">
    <source>
        <dbReference type="EMBL" id="ORA24922.1"/>
    </source>
</evidence>
<dbReference type="STRING" id="1927124.BST13_33680"/>
<reference evidence="1 2" key="1">
    <citation type="submission" date="2017-02" db="EMBL/GenBank/DDBJ databases">
        <title>The new phylogeny of genus Mycobacterium.</title>
        <authorList>
            <person name="Tortoli E."/>
            <person name="Trovato A."/>
            <person name="Cirillo D.M."/>
        </authorList>
    </citation>
    <scope>NUCLEOTIDE SEQUENCE [LARGE SCALE GENOMIC DNA]</scope>
    <source>
        <strain evidence="1 2">RW6</strain>
    </source>
</reference>
<protein>
    <submittedName>
        <fullName evidence="1">Uncharacterized protein</fullName>
    </submittedName>
</protein>
<name>A0A1X0A4J4_9MYCO</name>
<proteinExistence type="predicted"/>
<accession>A0A1X0A4J4</accession>
<dbReference type="RefSeq" id="WP_083169948.1">
    <property type="nucleotide sequence ID" value="NZ_MVHF01000055.1"/>
</dbReference>
<keyword evidence="2" id="KW-1185">Reference proteome</keyword>